<dbReference type="EMBL" id="FOLO01000003">
    <property type="protein sequence ID" value="SFB99974.1"/>
    <property type="molecule type" value="Genomic_DNA"/>
</dbReference>
<protein>
    <submittedName>
        <fullName evidence="2">Uncharacterized protein</fullName>
    </submittedName>
</protein>
<evidence type="ECO:0000313" key="2">
    <source>
        <dbReference type="EMBL" id="SFB99974.1"/>
    </source>
</evidence>
<dbReference type="OrthoDB" id="5701613at2"/>
<evidence type="ECO:0000313" key="3">
    <source>
        <dbReference type="Proteomes" id="UP000198862"/>
    </source>
</evidence>
<dbReference type="STRING" id="1123010.SAMN02745724_00678"/>
<keyword evidence="1" id="KW-0472">Membrane</keyword>
<feature type="transmembrane region" description="Helical" evidence="1">
    <location>
        <begin position="128"/>
        <end position="148"/>
    </location>
</feature>
<name>A0A1I1FKX7_9GAMM</name>
<sequence>MGQNIKLTITFILFWLVFQITYAIGMFVNQNRNINTFINSIETRIALDLPRLSLPDQVFNSVGDQSAVLTYIAQFNAQLETQNSPVKVLAIKGFKIGSLKQNFTRINKALLAPGQTIEIELAVNNLAILQYLHIAPLLFAFAFLYLCLSHINHWRDDNADLLFDEEQDKTPILIIDLKSKVIINSQTQVSIPLANKPLCFFIALTEFCILDKETVLNQNKDLPLELTDLANKYFLRLIELGHTIRKRPNFTNSLEKTLSEIRAALDEVFIDYPEVKAIYYPPKASGEGSRSKLHHYGLAMIESQHIELIGK</sequence>
<proteinExistence type="predicted"/>
<evidence type="ECO:0000256" key="1">
    <source>
        <dbReference type="SAM" id="Phobius"/>
    </source>
</evidence>
<dbReference type="Proteomes" id="UP000198862">
    <property type="component" value="Unassembled WGS sequence"/>
</dbReference>
<gene>
    <name evidence="2" type="ORF">SAMN02745724_00678</name>
</gene>
<accession>A0A1I1FKX7</accession>
<reference evidence="2 3" key="1">
    <citation type="submission" date="2016-10" db="EMBL/GenBank/DDBJ databases">
        <authorList>
            <person name="de Groot N.N."/>
        </authorList>
    </citation>
    <scope>NUCLEOTIDE SEQUENCE [LARGE SCALE GENOMIC DNA]</scope>
    <source>
        <strain evidence="2 3">DSM 6059</strain>
    </source>
</reference>
<organism evidence="2 3">
    <name type="scientific">Pseudoalteromonas denitrificans DSM 6059</name>
    <dbReference type="NCBI Taxonomy" id="1123010"/>
    <lineage>
        <taxon>Bacteria</taxon>
        <taxon>Pseudomonadati</taxon>
        <taxon>Pseudomonadota</taxon>
        <taxon>Gammaproteobacteria</taxon>
        <taxon>Alteromonadales</taxon>
        <taxon>Pseudoalteromonadaceae</taxon>
        <taxon>Pseudoalteromonas</taxon>
    </lineage>
</organism>
<dbReference type="AlphaFoldDB" id="A0A1I1FKX7"/>
<keyword evidence="3" id="KW-1185">Reference proteome</keyword>
<keyword evidence="1" id="KW-0812">Transmembrane</keyword>
<keyword evidence="1" id="KW-1133">Transmembrane helix</keyword>
<dbReference type="RefSeq" id="WP_091979936.1">
    <property type="nucleotide sequence ID" value="NZ_FOLO01000003.1"/>
</dbReference>